<keyword evidence="9" id="KW-1185">Reference proteome</keyword>
<keyword evidence="5" id="KW-0460">Magnesium</keyword>
<gene>
    <name evidence="8" type="ORF">EDD79_100199</name>
</gene>
<dbReference type="Proteomes" id="UP000295504">
    <property type="component" value="Unassembled WGS sequence"/>
</dbReference>
<evidence type="ECO:0000256" key="1">
    <source>
        <dbReference type="ARBA" id="ARBA00001936"/>
    </source>
</evidence>
<dbReference type="AlphaFoldDB" id="A0A4R2U2I4"/>
<dbReference type="Gene3D" id="3.90.79.10">
    <property type="entry name" value="Nucleoside Triphosphate Pyrophosphohydrolase"/>
    <property type="match status" value="1"/>
</dbReference>
<dbReference type="EMBL" id="SLYC01000001">
    <property type="protein sequence ID" value="TCQ08015.1"/>
    <property type="molecule type" value="Genomic_DNA"/>
</dbReference>
<organism evidence="8 9">
    <name type="scientific">Serpentinicella alkaliphila</name>
    <dbReference type="NCBI Taxonomy" id="1734049"/>
    <lineage>
        <taxon>Bacteria</taxon>
        <taxon>Bacillati</taxon>
        <taxon>Bacillota</taxon>
        <taxon>Clostridia</taxon>
        <taxon>Peptostreptococcales</taxon>
        <taxon>Natronincolaceae</taxon>
        <taxon>Serpentinicella</taxon>
    </lineage>
</organism>
<dbReference type="InterPro" id="IPR045121">
    <property type="entry name" value="CoAse"/>
</dbReference>
<dbReference type="SUPFAM" id="SSF55811">
    <property type="entry name" value="Nudix"/>
    <property type="match status" value="1"/>
</dbReference>
<dbReference type="GO" id="GO:0046872">
    <property type="term" value="F:metal ion binding"/>
    <property type="evidence" value="ECO:0007669"/>
    <property type="project" value="UniProtKB-KW"/>
</dbReference>
<evidence type="ECO:0000313" key="9">
    <source>
        <dbReference type="Proteomes" id="UP000295504"/>
    </source>
</evidence>
<feature type="domain" description="Nudix hydrolase" evidence="7">
    <location>
        <begin position="20"/>
        <end position="153"/>
    </location>
</feature>
<dbReference type="InterPro" id="IPR000086">
    <property type="entry name" value="NUDIX_hydrolase_dom"/>
</dbReference>
<keyword evidence="4" id="KW-0378">Hydrolase</keyword>
<keyword evidence="6" id="KW-0464">Manganese</keyword>
<evidence type="ECO:0000256" key="4">
    <source>
        <dbReference type="ARBA" id="ARBA00022801"/>
    </source>
</evidence>
<evidence type="ECO:0000313" key="8">
    <source>
        <dbReference type="EMBL" id="TCQ08015.1"/>
    </source>
</evidence>
<protein>
    <submittedName>
        <fullName evidence="8">NUDIX domain-containing protein</fullName>
    </submittedName>
</protein>
<dbReference type="PANTHER" id="PTHR12992:SF11">
    <property type="entry name" value="MITOCHONDRIAL COENZYME A DIPHOSPHATASE NUDT8"/>
    <property type="match status" value="1"/>
</dbReference>
<proteinExistence type="predicted"/>
<dbReference type="RefSeq" id="WP_132847192.1">
    <property type="nucleotide sequence ID" value="NZ_CP058648.1"/>
</dbReference>
<evidence type="ECO:0000256" key="6">
    <source>
        <dbReference type="ARBA" id="ARBA00023211"/>
    </source>
</evidence>
<evidence type="ECO:0000256" key="5">
    <source>
        <dbReference type="ARBA" id="ARBA00022842"/>
    </source>
</evidence>
<comment type="cofactor">
    <cofactor evidence="2">
        <name>Mg(2+)</name>
        <dbReference type="ChEBI" id="CHEBI:18420"/>
    </cofactor>
</comment>
<comment type="caution">
    <text evidence="8">The sequence shown here is derived from an EMBL/GenBank/DDBJ whole genome shotgun (WGS) entry which is preliminary data.</text>
</comment>
<dbReference type="OrthoDB" id="9802805at2"/>
<dbReference type="PANTHER" id="PTHR12992">
    <property type="entry name" value="NUDIX HYDROLASE"/>
    <property type="match status" value="1"/>
</dbReference>
<dbReference type="PROSITE" id="PS51462">
    <property type="entry name" value="NUDIX"/>
    <property type="match status" value="1"/>
</dbReference>
<name>A0A4R2U2I4_9FIRM</name>
<dbReference type="InterPro" id="IPR015797">
    <property type="entry name" value="NUDIX_hydrolase-like_dom_sf"/>
</dbReference>
<dbReference type="GO" id="GO:0010945">
    <property type="term" value="F:coenzyme A diphosphatase activity"/>
    <property type="evidence" value="ECO:0007669"/>
    <property type="project" value="InterPro"/>
</dbReference>
<evidence type="ECO:0000259" key="7">
    <source>
        <dbReference type="PROSITE" id="PS51462"/>
    </source>
</evidence>
<dbReference type="CDD" id="cd03426">
    <property type="entry name" value="NUDIX_CoAse_Nudt7"/>
    <property type="match status" value="1"/>
</dbReference>
<evidence type="ECO:0000256" key="3">
    <source>
        <dbReference type="ARBA" id="ARBA00022723"/>
    </source>
</evidence>
<accession>A0A4R2U2I4</accession>
<reference evidence="8 9" key="1">
    <citation type="submission" date="2019-03" db="EMBL/GenBank/DDBJ databases">
        <title>Genomic Encyclopedia of Type Strains, Phase IV (KMG-IV): sequencing the most valuable type-strain genomes for metagenomic binning, comparative biology and taxonomic classification.</title>
        <authorList>
            <person name="Goeker M."/>
        </authorList>
    </citation>
    <scope>NUCLEOTIDE SEQUENCE [LARGE SCALE GENOMIC DNA]</scope>
    <source>
        <strain evidence="8 9">DSM 100013</strain>
    </source>
</reference>
<comment type="cofactor">
    <cofactor evidence="1">
        <name>Mn(2+)</name>
        <dbReference type="ChEBI" id="CHEBI:29035"/>
    </cofactor>
</comment>
<sequence length="200" mass="23090">MERNHILNAFKSVMSKSNSNNFSVFAPIIEVDNELHLLFEVRSLELNHQPGEICFPGGKIEDNESPLQSAIRETIEELNISKENIEIIAELSPITTLFNVVIYPFCGFINNTLLENIKYSTDEVGSIFTVPLRLLLEQNPLIHTLGVQLNISEDFPHELIGNDYKWKTSNYPIYFYQYNNYIIWGLTARIVKELLDIIRK</sequence>
<dbReference type="Pfam" id="PF00293">
    <property type="entry name" value="NUDIX"/>
    <property type="match status" value="1"/>
</dbReference>
<keyword evidence="3" id="KW-0479">Metal-binding</keyword>
<evidence type="ECO:0000256" key="2">
    <source>
        <dbReference type="ARBA" id="ARBA00001946"/>
    </source>
</evidence>